<evidence type="ECO:0000256" key="4">
    <source>
        <dbReference type="ARBA" id="ARBA00022989"/>
    </source>
</evidence>
<dbReference type="EnsemblPlants" id="OB03G48300.1">
    <property type="protein sequence ID" value="OB03G48300.1"/>
    <property type="gene ID" value="OB03G48300"/>
</dbReference>
<reference evidence="8" key="1">
    <citation type="journal article" date="2013" name="Nat. Commun.">
        <title>Whole-genome sequencing of Oryza brachyantha reveals mechanisms underlying Oryza genome evolution.</title>
        <authorList>
            <person name="Chen J."/>
            <person name="Huang Q."/>
            <person name="Gao D."/>
            <person name="Wang J."/>
            <person name="Lang Y."/>
            <person name="Liu T."/>
            <person name="Li B."/>
            <person name="Bai Z."/>
            <person name="Luis Goicoechea J."/>
            <person name="Liang C."/>
            <person name="Chen C."/>
            <person name="Zhang W."/>
            <person name="Sun S."/>
            <person name="Liao Y."/>
            <person name="Zhang X."/>
            <person name="Yang L."/>
            <person name="Song C."/>
            <person name="Wang M."/>
            <person name="Shi J."/>
            <person name="Liu G."/>
            <person name="Liu J."/>
            <person name="Zhou H."/>
            <person name="Zhou W."/>
            <person name="Yu Q."/>
            <person name="An N."/>
            <person name="Chen Y."/>
            <person name="Cai Q."/>
            <person name="Wang B."/>
            <person name="Liu B."/>
            <person name="Min J."/>
            <person name="Huang Y."/>
            <person name="Wu H."/>
            <person name="Li Z."/>
            <person name="Zhang Y."/>
            <person name="Yin Y."/>
            <person name="Song W."/>
            <person name="Jiang J."/>
            <person name="Jackson S.A."/>
            <person name="Wing R.A."/>
            <person name="Wang J."/>
            <person name="Chen M."/>
        </authorList>
    </citation>
    <scope>NUCLEOTIDE SEQUENCE [LARGE SCALE GENOMIC DNA]</scope>
    <source>
        <strain evidence="8">cv. IRGC 101232</strain>
    </source>
</reference>
<proteinExistence type="inferred from homology"/>
<keyword evidence="9" id="KW-1185">Reference proteome</keyword>
<evidence type="ECO:0000256" key="5">
    <source>
        <dbReference type="ARBA" id="ARBA00023136"/>
    </source>
</evidence>
<keyword evidence="5 6" id="KW-0472">Membrane</keyword>
<evidence type="ECO:0000256" key="2">
    <source>
        <dbReference type="ARBA" id="ARBA00006840"/>
    </source>
</evidence>
<evidence type="ECO:0000256" key="6">
    <source>
        <dbReference type="SAM" id="Phobius"/>
    </source>
</evidence>
<dbReference type="HOGENOM" id="CLU_2018757_0_0_1"/>
<dbReference type="GO" id="GO:0016020">
    <property type="term" value="C:membrane"/>
    <property type="evidence" value="ECO:0007669"/>
    <property type="project" value="UniProtKB-SubCell"/>
</dbReference>
<dbReference type="GO" id="GO:0009734">
    <property type="term" value="P:auxin-activated signaling pathway"/>
    <property type="evidence" value="ECO:0007669"/>
    <property type="project" value="InterPro"/>
</dbReference>
<keyword evidence="7" id="KW-0732">Signal</keyword>
<evidence type="ECO:0000256" key="7">
    <source>
        <dbReference type="SAM" id="SignalP"/>
    </source>
</evidence>
<feature type="transmembrane region" description="Helical" evidence="6">
    <location>
        <begin position="34"/>
        <end position="52"/>
    </location>
</feature>
<feature type="chain" id="PRO_5003773025" evidence="7">
    <location>
        <begin position="19"/>
        <end position="123"/>
    </location>
</feature>
<dbReference type="AlphaFoldDB" id="J3LUV4"/>
<comment type="similarity">
    <text evidence="2">Belongs to the tetraspanin (TM4SF) family.</text>
</comment>
<evidence type="ECO:0000256" key="1">
    <source>
        <dbReference type="ARBA" id="ARBA00004370"/>
    </source>
</evidence>
<dbReference type="STRING" id="4533.J3LUV4"/>
<accession>J3LUV4</accession>
<evidence type="ECO:0000256" key="3">
    <source>
        <dbReference type="ARBA" id="ARBA00022692"/>
    </source>
</evidence>
<evidence type="ECO:0000313" key="9">
    <source>
        <dbReference type="Proteomes" id="UP000006038"/>
    </source>
</evidence>
<dbReference type="InterPro" id="IPR044991">
    <property type="entry name" value="TET_plant"/>
</dbReference>
<reference evidence="8" key="2">
    <citation type="submission" date="2013-04" db="UniProtKB">
        <authorList>
            <consortium name="EnsemblPlants"/>
        </authorList>
    </citation>
    <scope>IDENTIFICATION</scope>
</reference>
<name>J3LUV4_ORYBR</name>
<keyword evidence="4 6" id="KW-1133">Transmembrane helix</keyword>
<organism evidence="8">
    <name type="scientific">Oryza brachyantha</name>
    <name type="common">malo sina</name>
    <dbReference type="NCBI Taxonomy" id="4533"/>
    <lineage>
        <taxon>Eukaryota</taxon>
        <taxon>Viridiplantae</taxon>
        <taxon>Streptophyta</taxon>
        <taxon>Embryophyta</taxon>
        <taxon>Tracheophyta</taxon>
        <taxon>Spermatophyta</taxon>
        <taxon>Magnoliopsida</taxon>
        <taxon>Liliopsida</taxon>
        <taxon>Poales</taxon>
        <taxon>Poaceae</taxon>
        <taxon>BOP clade</taxon>
        <taxon>Oryzoideae</taxon>
        <taxon>Oryzeae</taxon>
        <taxon>Oryzinae</taxon>
        <taxon>Oryza</taxon>
    </lineage>
</organism>
<dbReference type="PANTHER" id="PTHR32191">
    <property type="entry name" value="TETRASPANIN-8-RELATED"/>
    <property type="match status" value="1"/>
</dbReference>
<feature type="signal peptide" evidence="7">
    <location>
        <begin position="1"/>
        <end position="18"/>
    </location>
</feature>
<dbReference type="Proteomes" id="UP000006038">
    <property type="component" value="Chromosome 3"/>
</dbReference>
<comment type="subcellular location">
    <subcellularLocation>
        <location evidence="1">Membrane</location>
    </subcellularLocation>
</comment>
<sequence>MLAIGLLFMIISISACCGQLLDEEGCFMCCCFGLFIPFLFLLVFLIFGYIAVGGMDFHRSNKIHEYNLDSYGGWLKGRVADPNYWSTTSVCLRDMDVCSGMRQLERDPQSGLSVNLRQLQCRN</sequence>
<keyword evidence="3 6" id="KW-0812">Transmembrane</keyword>
<protein>
    <submittedName>
        <fullName evidence="8">Uncharacterized protein</fullName>
    </submittedName>
</protein>
<dbReference type="Gramene" id="OB03G48300.1">
    <property type="protein sequence ID" value="OB03G48300.1"/>
    <property type="gene ID" value="OB03G48300"/>
</dbReference>
<evidence type="ECO:0000313" key="8">
    <source>
        <dbReference type="EnsemblPlants" id="OB03G48300.1"/>
    </source>
</evidence>